<dbReference type="AlphaFoldDB" id="A0A914HEN7"/>
<feature type="region of interest" description="Disordered" evidence="1">
    <location>
        <begin position="1"/>
        <end position="26"/>
    </location>
</feature>
<accession>A0A914HEN7</accession>
<reference evidence="3" key="1">
    <citation type="submission" date="2022-11" db="UniProtKB">
        <authorList>
            <consortium name="WormBaseParasite"/>
        </authorList>
    </citation>
    <scope>IDENTIFICATION</scope>
</reference>
<proteinExistence type="predicted"/>
<feature type="compositionally biased region" description="Polar residues" evidence="1">
    <location>
        <begin position="1"/>
        <end position="13"/>
    </location>
</feature>
<organism evidence="2 3">
    <name type="scientific">Globodera rostochiensis</name>
    <name type="common">Golden nematode worm</name>
    <name type="synonym">Heterodera rostochiensis</name>
    <dbReference type="NCBI Taxonomy" id="31243"/>
    <lineage>
        <taxon>Eukaryota</taxon>
        <taxon>Metazoa</taxon>
        <taxon>Ecdysozoa</taxon>
        <taxon>Nematoda</taxon>
        <taxon>Chromadorea</taxon>
        <taxon>Rhabditida</taxon>
        <taxon>Tylenchina</taxon>
        <taxon>Tylenchomorpha</taxon>
        <taxon>Tylenchoidea</taxon>
        <taxon>Heteroderidae</taxon>
        <taxon>Heteroderinae</taxon>
        <taxon>Globodera</taxon>
    </lineage>
</organism>
<protein>
    <submittedName>
        <fullName evidence="3">Uncharacterized protein</fullName>
    </submittedName>
</protein>
<dbReference type="WBParaSite" id="Gr19_v10_g16444.t1">
    <property type="protein sequence ID" value="Gr19_v10_g16444.t1"/>
    <property type="gene ID" value="Gr19_v10_g16444"/>
</dbReference>
<name>A0A914HEN7_GLORO</name>
<keyword evidence="2" id="KW-1185">Reference proteome</keyword>
<evidence type="ECO:0000256" key="1">
    <source>
        <dbReference type="SAM" id="MobiDB-lite"/>
    </source>
</evidence>
<sequence>MDKFQQSFENVGQNADPEKDDGRLAMEQNRTADMYNLLVIMRPTEQCGTLGTFELVARLFVYGLFVNDFSSLDYSSTDSSSTTFRQ</sequence>
<evidence type="ECO:0000313" key="2">
    <source>
        <dbReference type="Proteomes" id="UP000887572"/>
    </source>
</evidence>
<dbReference type="Proteomes" id="UP000887572">
    <property type="component" value="Unplaced"/>
</dbReference>
<evidence type="ECO:0000313" key="3">
    <source>
        <dbReference type="WBParaSite" id="Gr19_v10_g16444.t1"/>
    </source>
</evidence>